<reference evidence="2 3" key="1">
    <citation type="submission" date="2016-08" db="EMBL/GenBank/DDBJ databases">
        <title>A Parts List for Fungal Cellulosomes Revealed by Comparative Genomics.</title>
        <authorList>
            <consortium name="DOE Joint Genome Institute"/>
            <person name="Haitjema C.H."/>
            <person name="Gilmore S.P."/>
            <person name="Henske J.K."/>
            <person name="Solomon K.V."/>
            <person name="De Groot R."/>
            <person name="Kuo A."/>
            <person name="Mondo S.J."/>
            <person name="Salamov A.A."/>
            <person name="Labutti K."/>
            <person name="Zhao Z."/>
            <person name="Chiniquy J."/>
            <person name="Barry K."/>
            <person name="Brewer H.M."/>
            <person name="Purvine S.O."/>
            <person name="Wright A.T."/>
            <person name="Boxma B."/>
            <person name="Van Alen T."/>
            <person name="Hackstein J.H."/>
            <person name="Baker S.E."/>
            <person name="Grigoriev I.V."/>
            <person name="O'Malley M.A."/>
        </authorList>
    </citation>
    <scope>NUCLEOTIDE SEQUENCE [LARGE SCALE GENOMIC DNA]</scope>
    <source>
        <strain evidence="2 3">S4</strain>
    </source>
</reference>
<name>A0A1Y1WYP8_9FUNG</name>
<evidence type="ECO:0000256" key="1">
    <source>
        <dbReference type="SAM" id="Phobius"/>
    </source>
</evidence>
<evidence type="ECO:0008006" key="4">
    <source>
        <dbReference type="Google" id="ProtNLM"/>
    </source>
</evidence>
<keyword evidence="3" id="KW-1185">Reference proteome</keyword>
<gene>
    <name evidence="2" type="ORF">BCR32DRAFT_294892</name>
</gene>
<keyword evidence="1" id="KW-0472">Membrane</keyword>
<dbReference type="EMBL" id="MCFG01000201">
    <property type="protein sequence ID" value="ORX78681.1"/>
    <property type="molecule type" value="Genomic_DNA"/>
</dbReference>
<accession>A0A1Y1WYP8</accession>
<reference evidence="2 3" key="2">
    <citation type="submission" date="2016-08" db="EMBL/GenBank/DDBJ databases">
        <title>Pervasive Adenine N6-methylation of Active Genes in Fungi.</title>
        <authorList>
            <consortium name="DOE Joint Genome Institute"/>
            <person name="Mondo S.J."/>
            <person name="Dannebaum R.O."/>
            <person name="Kuo R.C."/>
            <person name="Labutti K."/>
            <person name="Haridas S."/>
            <person name="Kuo A."/>
            <person name="Salamov A."/>
            <person name="Ahrendt S.R."/>
            <person name="Lipzen A."/>
            <person name="Sullivan W."/>
            <person name="Andreopoulos W.B."/>
            <person name="Clum A."/>
            <person name="Lindquist E."/>
            <person name="Daum C."/>
            <person name="Ramamoorthy G.K."/>
            <person name="Gryganskyi A."/>
            <person name="Culley D."/>
            <person name="Magnuson J.K."/>
            <person name="James T.Y."/>
            <person name="O'Malley M.A."/>
            <person name="Stajich J.E."/>
            <person name="Spatafora J.W."/>
            <person name="Visel A."/>
            <person name="Grigoriev I.V."/>
        </authorList>
    </citation>
    <scope>NUCLEOTIDE SEQUENCE [LARGE SCALE GENOMIC DNA]</scope>
    <source>
        <strain evidence="2 3">S4</strain>
    </source>
</reference>
<keyword evidence="1" id="KW-0812">Transmembrane</keyword>
<comment type="caution">
    <text evidence="2">The sequence shown here is derived from an EMBL/GenBank/DDBJ whole genome shotgun (WGS) entry which is preliminary data.</text>
</comment>
<evidence type="ECO:0000313" key="3">
    <source>
        <dbReference type="Proteomes" id="UP000193944"/>
    </source>
</evidence>
<dbReference type="AlphaFoldDB" id="A0A1Y1WYP8"/>
<proteinExistence type="predicted"/>
<protein>
    <recommendedName>
        <fullName evidence="4">Sequence orphan</fullName>
    </recommendedName>
</protein>
<organism evidence="2 3">
    <name type="scientific">Anaeromyces robustus</name>
    <dbReference type="NCBI Taxonomy" id="1754192"/>
    <lineage>
        <taxon>Eukaryota</taxon>
        <taxon>Fungi</taxon>
        <taxon>Fungi incertae sedis</taxon>
        <taxon>Chytridiomycota</taxon>
        <taxon>Chytridiomycota incertae sedis</taxon>
        <taxon>Neocallimastigomycetes</taxon>
        <taxon>Neocallimastigales</taxon>
        <taxon>Neocallimastigaceae</taxon>
        <taxon>Anaeromyces</taxon>
    </lineage>
</organism>
<dbReference type="STRING" id="1754192.A0A1Y1WYP8"/>
<feature type="transmembrane region" description="Helical" evidence="1">
    <location>
        <begin position="443"/>
        <end position="465"/>
    </location>
</feature>
<evidence type="ECO:0000313" key="2">
    <source>
        <dbReference type="EMBL" id="ORX78681.1"/>
    </source>
</evidence>
<sequence>MNERKKFLKLALETSDNEVYVKSYIRNINDTSIGLLQPTYTKLNLLSPIKGTTKYITSLDSTERFLIPVLECKNVSKSFCNNIDNIVLDIENDLRKNIVIYNPIKFNIIFHDINDTSGSCQQTFESDTHLASTFINAYYLLNSENSDKKCNYPQALAKQFLTDYQLDLKDFDFTITLSQNENFYITNNNEINTKPDGYDLKLILYHEIIHGLGIKSEAISYQEYLKTNSVNPKDYTYYTDNQSYLFIMTEPTIYDTFIRNDYISEKSLAEEMQPMVNKLPSLQQKMGEYEKANVINFTTLMNKEVEMNNTILNGAYRALNIVIQEGLYFKGNHYNIPLQVFVNEFQLGVSISHTAHHVNEIENTTEVGDNILLDWKIPSGKLITDTQPSTNELDNSTNSSFMGPKILDMLNTIGWQTLNSTDQPKYNVNESVNIFADISNDSYLFSSFSIPYICIIELCIFLIFLRH</sequence>
<dbReference type="Proteomes" id="UP000193944">
    <property type="component" value="Unassembled WGS sequence"/>
</dbReference>
<keyword evidence="1" id="KW-1133">Transmembrane helix</keyword>
<dbReference type="OrthoDB" id="73465at2759"/>